<gene>
    <name evidence="6" type="ORF">G3I67_14650</name>
</gene>
<feature type="transmembrane region" description="Helical" evidence="4">
    <location>
        <begin position="6"/>
        <end position="24"/>
    </location>
</feature>
<evidence type="ECO:0000256" key="3">
    <source>
        <dbReference type="ARBA" id="ARBA00022553"/>
    </source>
</evidence>
<dbReference type="AlphaFoldDB" id="A0A6B2R601"/>
<dbReference type="SMART" id="SM00387">
    <property type="entry name" value="HATPase_c"/>
    <property type="match status" value="1"/>
</dbReference>
<dbReference type="PANTHER" id="PTHR43547">
    <property type="entry name" value="TWO-COMPONENT HISTIDINE KINASE"/>
    <property type="match status" value="1"/>
</dbReference>
<keyword evidence="3" id="KW-0597">Phosphoprotein</keyword>
<dbReference type="PANTHER" id="PTHR43547:SF2">
    <property type="entry name" value="HYBRID SIGNAL TRANSDUCTION HISTIDINE KINASE C"/>
    <property type="match status" value="1"/>
</dbReference>
<dbReference type="SUPFAM" id="SSF55874">
    <property type="entry name" value="ATPase domain of HSP90 chaperone/DNA topoisomerase II/histidine kinase"/>
    <property type="match status" value="1"/>
</dbReference>
<dbReference type="SUPFAM" id="SSF47384">
    <property type="entry name" value="Homodimeric domain of signal transducing histidine kinase"/>
    <property type="match status" value="1"/>
</dbReference>
<sequence length="481" mass="53335">MNALAALGITYLIVTICSAGILYFSFNGKIDASGKYFFLGELTIIPGIIGVILGNLDQNFQTPIVFFGINISVLISRICIFFSIYALSNTSHINKFILVIVSSIFYAVGIEICRWITASNLMTTLMASVADAGFSIWTYLICKYTKDPELKKNLFFDWIKNIELILGIFAVVRIVSCFTEDIPINARFPTPGIIIFYILFLILNIFRYISYQSLRISWVDHNTHGINPLNRNLAVVTQEKNDLLQGLIASNRIIGIGALASSLAHQLSQPLTGIGLQIESLKRDLNKSISNQNAIGVLEKVNSQLRKLTSLVKNLRQLFNANYLDFHEVDVGVTAVELVEIIEPTLKSKKILLTKNIGNKIAILGDAIQIQQVLINLLNNCIDALNTSDWELREIKLEISAEAGFAIVKIEDNGKGIDVEILPSIFELFKTTKKDGLGVGLWLSKTIIDKHHGTISANNLPTGGACFTLRIPLIHSVHEKL</sequence>
<dbReference type="PRINTS" id="PR00344">
    <property type="entry name" value="BCTRLSENSOR"/>
</dbReference>
<keyword evidence="4" id="KW-0812">Transmembrane</keyword>
<evidence type="ECO:0000256" key="1">
    <source>
        <dbReference type="ARBA" id="ARBA00000085"/>
    </source>
</evidence>
<protein>
    <recommendedName>
        <fullName evidence="2">histidine kinase</fullName>
        <ecNumber evidence="2">2.7.13.3</ecNumber>
    </recommendedName>
</protein>
<reference evidence="6" key="1">
    <citation type="submission" date="2020-02" db="EMBL/GenBank/DDBJ databases">
        <authorList>
            <person name="Chen W.-M."/>
        </authorList>
    </citation>
    <scope>NUCLEOTIDE SEQUENCE</scope>
    <source>
        <strain evidence="6">NBD-18</strain>
    </source>
</reference>
<dbReference type="CDD" id="cd00082">
    <property type="entry name" value="HisKA"/>
    <property type="match status" value="1"/>
</dbReference>
<keyword evidence="4" id="KW-0472">Membrane</keyword>
<dbReference type="Gene3D" id="1.10.287.130">
    <property type="match status" value="1"/>
</dbReference>
<dbReference type="EMBL" id="JAAGRN010000015">
    <property type="protein sequence ID" value="NDY84467.1"/>
    <property type="molecule type" value="Genomic_DNA"/>
</dbReference>
<proteinExistence type="predicted"/>
<comment type="catalytic activity">
    <reaction evidence="1">
        <text>ATP + protein L-histidine = ADP + protein N-phospho-L-histidine.</text>
        <dbReference type="EC" id="2.7.13.3"/>
    </reaction>
</comment>
<feature type="transmembrane region" description="Helical" evidence="4">
    <location>
        <begin position="62"/>
        <end position="84"/>
    </location>
</feature>
<comment type="caution">
    <text evidence="6">The sequence shown here is derived from an EMBL/GenBank/DDBJ whole genome shotgun (WGS) entry which is preliminary data.</text>
</comment>
<evidence type="ECO:0000256" key="2">
    <source>
        <dbReference type="ARBA" id="ARBA00012438"/>
    </source>
</evidence>
<keyword evidence="4" id="KW-1133">Transmembrane helix</keyword>
<dbReference type="InterPro" id="IPR003594">
    <property type="entry name" value="HATPase_dom"/>
</dbReference>
<dbReference type="Pfam" id="PF02518">
    <property type="entry name" value="HATPase_c"/>
    <property type="match status" value="1"/>
</dbReference>
<feature type="transmembrane region" description="Helical" evidence="4">
    <location>
        <begin position="154"/>
        <end position="176"/>
    </location>
</feature>
<dbReference type="PROSITE" id="PS50109">
    <property type="entry name" value="HIS_KIN"/>
    <property type="match status" value="1"/>
</dbReference>
<organism evidence="6">
    <name type="scientific">Sheuella amnicola</name>
    <dbReference type="NCBI Taxonomy" id="2707330"/>
    <lineage>
        <taxon>Bacteria</taxon>
        <taxon>Pseudomonadati</taxon>
        <taxon>Pseudomonadota</taxon>
        <taxon>Betaproteobacteria</taxon>
        <taxon>Burkholderiales</taxon>
        <taxon>Alcaligenaceae</taxon>
        <taxon>Sheuella</taxon>
    </lineage>
</organism>
<feature type="transmembrane region" description="Helical" evidence="4">
    <location>
        <begin position="188"/>
        <end position="206"/>
    </location>
</feature>
<name>A0A6B2R601_9BURK</name>
<dbReference type="InterPro" id="IPR036890">
    <property type="entry name" value="HATPase_C_sf"/>
</dbReference>
<keyword evidence="6" id="KW-0808">Transferase</keyword>
<feature type="domain" description="Histidine kinase" evidence="5">
    <location>
        <begin position="262"/>
        <end position="475"/>
    </location>
</feature>
<evidence type="ECO:0000259" key="5">
    <source>
        <dbReference type="PROSITE" id="PS50109"/>
    </source>
</evidence>
<feature type="transmembrane region" description="Helical" evidence="4">
    <location>
        <begin position="123"/>
        <end position="142"/>
    </location>
</feature>
<feature type="transmembrane region" description="Helical" evidence="4">
    <location>
        <begin position="96"/>
        <end position="117"/>
    </location>
</feature>
<dbReference type="InterPro" id="IPR003661">
    <property type="entry name" value="HisK_dim/P_dom"/>
</dbReference>
<dbReference type="Gene3D" id="3.30.565.10">
    <property type="entry name" value="Histidine kinase-like ATPase, C-terminal domain"/>
    <property type="match status" value="1"/>
</dbReference>
<feature type="transmembrane region" description="Helical" evidence="4">
    <location>
        <begin position="36"/>
        <end position="56"/>
    </location>
</feature>
<dbReference type="EC" id="2.7.13.3" evidence="2"/>
<dbReference type="GO" id="GO:0000155">
    <property type="term" value="F:phosphorelay sensor kinase activity"/>
    <property type="evidence" value="ECO:0007669"/>
    <property type="project" value="InterPro"/>
</dbReference>
<keyword evidence="6" id="KW-0418">Kinase</keyword>
<evidence type="ECO:0000256" key="4">
    <source>
        <dbReference type="SAM" id="Phobius"/>
    </source>
</evidence>
<dbReference type="InterPro" id="IPR005467">
    <property type="entry name" value="His_kinase_dom"/>
</dbReference>
<dbReference type="RefSeq" id="WP_163656297.1">
    <property type="nucleotide sequence ID" value="NZ_JAAGRN010000015.1"/>
</dbReference>
<accession>A0A6B2R601</accession>
<dbReference type="InterPro" id="IPR004358">
    <property type="entry name" value="Sig_transdc_His_kin-like_C"/>
</dbReference>
<evidence type="ECO:0000313" key="6">
    <source>
        <dbReference type="EMBL" id="NDY84467.1"/>
    </source>
</evidence>
<dbReference type="InterPro" id="IPR036097">
    <property type="entry name" value="HisK_dim/P_sf"/>
</dbReference>
<dbReference type="Pfam" id="PF00512">
    <property type="entry name" value="HisKA"/>
    <property type="match status" value="1"/>
</dbReference>